<protein>
    <submittedName>
        <fullName evidence="1">Uncharacterized protein MANES_06G142500</fullName>
    </submittedName>
</protein>
<reference evidence="1" key="1">
    <citation type="submission" date="2018-02" db="EMBL/GenBank/DDBJ databases">
        <title>Rhizophora mucronata_Transcriptome.</title>
        <authorList>
            <person name="Meera S.P."/>
            <person name="Sreeshan A."/>
            <person name="Augustine A."/>
        </authorList>
    </citation>
    <scope>NUCLEOTIDE SEQUENCE</scope>
    <source>
        <tissue evidence="1">Leaf</tissue>
    </source>
</reference>
<evidence type="ECO:0000313" key="1">
    <source>
        <dbReference type="EMBL" id="MBX26339.1"/>
    </source>
</evidence>
<sequence>MPKLPHPACEVSLFLISCFHIKNATKFGCKS</sequence>
<dbReference type="EMBL" id="GGEC01045855">
    <property type="protein sequence ID" value="MBX26339.1"/>
    <property type="molecule type" value="Transcribed_RNA"/>
</dbReference>
<dbReference type="AlphaFoldDB" id="A0A2P2M834"/>
<organism evidence="1">
    <name type="scientific">Rhizophora mucronata</name>
    <name type="common">Asiatic mangrove</name>
    <dbReference type="NCBI Taxonomy" id="61149"/>
    <lineage>
        <taxon>Eukaryota</taxon>
        <taxon>Viridiplantae</taxon>
        <taxon>Streptophyta</taxon>
        <taxon>Embryophyta</taxon>
        <taxon>Tracheophyta</taxon>
        <taxon>Spermatophyta</taxon>
        <taxon>Magnoliopsida</taxon>
        <taxon>eudicotyledons</taxon>
        <taxon>Gunneridae</taxon>
        <taxon>Pentapetalae</taxon>
        <taxon>rosids</taxon>
        <taxon>fabids</taxon>
        <taxon>Malpighiales</taxon>
        <taxon>Rhizophoraceae</taxon>
        <taxon>Rhizophora</taxon>
    </lineage>
</organism>
<accession>A0A2P2M834</accession>
<proteinExistence type="predicted"/>
<name>A0A2P2M834_RHIMU</name>